<protein>
    <submittedName>
        <fullName evidence="2">Uncharacterized protein LOC111430504</fullName>
    </submittedName>
</protein>
<proteinExistence type="predicted"/>
<organism evidence="1 2">
    <name type="scientific">Cucurbita moschata</name>
    <name type="common">Winter crookneck squash</name>
    <name type="synonym">Cucurbita pepo var. moschata</name>
    <dbReference type="NCBI Taxonomy" id="3662"/>
    <lineage>
        <taxon>Eukaryota</taxon>
        <taxon>Viridiplantae</taxon>
        <taxon>Streptophyta</taxon>
        <taxon>Embryophyta</taxon>
        <taxon>Tracheophyta</taxon>
        <taxon>Spermatophyta</taxon>
        <taxon>Magnoliopsida</taxon>
        <taxon>eudicotyledons</taxon>
        <taxon>Gunneridae</taxon>
        <taxon>Pentapetalae</taxon>
        <taxon>rosids</taxon>
        <taxon>fabids</taxon>
        <taxon>Cucurbitales</taxon>
        <taxon>Cucurbitaceae</taxon>
        <taxon>Cucurbiteae</taxon>
        <taxon>Cucurbita</taxon>
    </lineage>
</organism>
<dbReference type="Proteomes" id="UP000504609">
    <property type="component" value="Unplaced"/>
</dbReference>
<dbReference type="KEGG" id="cmos:111430504"/>
<dbReference type="AlphaFoldDB" id="A0A6J1E3J8"/>
<sequence length="117" mass="13162">MSSYGLGVYHWRRWYSKKSSFNLSGSCKTRSASCCSLGSPRRLIMTLLAAAGVKEMDNSGPMEETRLDLHVERECSSAPGEAMKITTKVSKSMRFFLVKSTYKIMNSSGLFKLRVLY</sequence>
<dbReference type="GeneID" id="111430504"/>
<reference evidence="2" key="1">
    <citation type="submission" date="2025-08" db="UniProtKB">
        <authorList>
            <consortium name="RefSeq"/>
        </authorList>
    </citation>
    <scope>IDENTIFICATION</scope>
    <source>
        <tissue evidence="2">Young leaves</tissue>
    </source>
</reference>
<gene>
    <name evidence="2" type="primary">LOC111430504</name>
</gene>
<keyword evidence="1" id="KW-1185">Reference proteome</keyword>
<evidence type="ECO:0000313" key="2">
    <source>
        <dbReference type="RefSeq" id="XP_022922537.1"/>
    </source>
</evidence>
<dbReference type="RefSeq" id="XP_022922537.1">
    <property type="nucleotide sequence ID" value="XM_023066769.1"/>
</dbReference>
<name>A0A6J1E3J8_CUCMO</name>
<accession>A0A6J1E3J8</accession>
<evidence type="ECO:0000313" key="1">
    <source>
        <dbReference type="Proteomes" id="UP000504609"/>
    </source>
</evidence>